<protein>
    <submittedName>
        <fullName evidence="1">Uncharacterized protein</fullName>
    </submittedName>
</protein>
<name>A0A158E0N0_9BURK</name>
<dbReference type="EMBL" id="FCOB02000043">
    <property type="protein sequence ID" value="SAL00388.1"/>
    <property type="molecule type" value="Genomic_DNA"/>
</dbReference>
<dbReference type="Proteomes" id="UP000054978">
    <property type="component" value="Unassembled WGS sequence"/>
</dbReference>
<accession>A0A158E0N0</accession>
<comment type="caution">
    <text evidence="1">The sequence shown here is derived from an EMBL/GenBank/DDBJ whole genome shotgun (WGS) entry which is preliminary data.</text>
</comment>
<evidence type="ECO:0000313" key="2">
    <source>
        <dbReference type="Proteomes" id="UP000054978"/>
    </source>
</evidence>
<gene>
    <name evidence="1" type="ORF">AWB83_06235</name>
</gene>
<reference evidence="1" key="1">
    <citation type="submission" date="2016-01" db="EMBL/GenBank/DDBJ databases">
        <authorList>
            <person name="Peeters C."/>
        </authorList>
    </citation>
    <scope>NUCLEOTIDE SEQUENCE [LARGE SCALE GENOMIC DNA]</scope>
    <source>
        <strain evidence="1">LMG 29326</strain>
    </source>
</reference>
<dbReference type="AlphaFoldDB" id="A0A158E0N0"/>
<dbReference type="RefSeq" id="WP_087049541.1">
    <property type="nucleotide sequence ID" value="NZ_FCOB02000043.1"/>
</dbReference>
<proteinExistence type="predicted"/>
<evidence type="ECO:0000313" key="1">
    <source>
        <dbReference type="EMBL" id="SAL00388.1"/>
    </source>
</evidence>
<organism evidence="1 2">
    <name type="scientific">Caballeronia ptereochthonis</name>
    <dbReference type="NCBI Taxonomy" id="1777144"/>
    <lineage>
        <taxon>Bacteria</taxon>
        <taxon>Pseudomonadati</taxon>
        <taxon>Pseudomonadota</taxon>
        <taxon>Betaproteobacteria</taxon>
        <taxon>Burkholderiales</taxon>
        <taxon>Burkholderiaceae</taxon>
        <taxon>Caballeronia</taxon>
    </lineage>
</organism>
<dbReference type="STRING" id="1777144.AWB83_06235"/>
<keyword evidence="2" id="KW-1185">Reference proteome</keyword>
<sequence length="170" mass="17791">MASTIINLNDPRLASLASALGGVTSASYQDFIKIINASPPYAQQLDSFLGIARLMVSKESLNLPGADGVDVPAAGRTDPISKEILLSIPNLPAESMKSQGYVIAQVLAHELGHAFDPGLEAGNGVIGEARAEINAYKLMSEADINLVRNAQNVSAAGGELFRANKDTSMP</sequence>